<dbReference type="Pfam" id="PF12708">
    <property type="entry name" value="Pect-lyase_RHGA_epim"/>
    <property type="match status" value="1"/>
</dbReference>
<evidence type="ECO:0000259" key="1">
    <source>
        <dbReference type="Pfam" id="PF12708"/>
    </source>
</evidence>
<dbReference type="AlphaFoldDB" id="A0A9P7YXP5"/>
<dbReference type="EMBL" id="MU254183">
    <property type="protein sequence ID" value="KAG9241612.1"/>
    <property type="molecule type" value="Genomic_DNA"/>
</dbReference>
<protein>
    <recommendedName>
        <fullName evidence="1">Rhamnogalacturonase A/B/Epimerase-like pectate lyase domain-containing protein</fullName>
    </recommendedName>
</protein>
<reference evidence="2" key="1">
    <citation type="journal article" date="2021" name="IMA Fungus">
        <title>Genomic characterization of three marine fungi, including Emericellopsis atlantica sp. nov. with signatures of a generalist lifestyle and marine biomass degradation.</title>
        <authorList>
            <person name="Hagestad O.C."/>
            <person name="Hou L."/>
            <person name="Andersen J.H."/>
            <person name="Hansen E.H."/>
            <person name="Altermark B."/>
            <person name="Li C."/>
            <person name="Kuhnert E."/>
            <person name="Cox R.J."/>
            <person name="Crous P.W."/>
            <person name="Spatafora J.W."/>
            <person name="Lail K."/>
            <person name="Amirebrahimi M."/>
            <person name="Lipzen A."/>
            <person name="Pangilinan J."/>
            <person name="Andreopoulos W."/>
            <person name="Hayes R.D."/>
            <person name="Ng V."/>
            <person name="Grigoriev I.V."/>
            <person name="Jackson S.A."/>
            <person name="Sutton T.D.S."/>
            <person name="Dobson A.D.W."/>
            <person name="Rama T."/>
        </authorList>
    </citation>
    <scope>NUCLEOTIDE SEQUENCE</scope>
    <source>
        <strain evidence="2">TRa3180A</strain>
    </source>
</reference>
<keyword evidence="3" id="KW-1185">Reference proteome</keyword>
<dbReference type="OrthoDB" id="1046782at2759"/>
<proteinExistence type="predicted"/>
<dbReference type="Gene3D" id="2.160.20.10">
    <property type="entry name" value="Single-stranded right-handed beta-helix, Pectin lyase-like"/>
    <property type="match status" value="1"/>
</dbReference>
<feature type="domain" description="Rhamnogalacturonase A/B/Epimerase-like pectate lyase" evidence="1">
    <location>
        <begin position="12"/>
        <end position="73"/>
    </location>
</feature>
<evidence type="ECO:0000313" key="2">
    <source>
        <dbReference type="EMBL" id="KAG9241612.1"/>
    </source>
</evidence>
<evidence type="ECO:0000313" key="3">
    <source>
        <dbReference type="Proteomes" id="UP000887226"/>
    </source>
</evidence>
<dbReference type="Proteomes" id="UP000887226">
    <property type="component" value="Unassembled WGS sequence"/>
</dbReference>
<name>A0A9P7YXP5_9HELO</name>
<gene>
    <name evidence="2" type="ORF">BJ878DRAFT_519800</name>
</gene>
<sequence length="76" mass="8444">MPPHPAESFPRTYAVSPPIVQHYYIQFVGDAVNVTILKVTTGFVGMAVIGADRTNRASTWCSTFVFVSRRNRNDIA</sequence>
<organism evidence="2 3">
    <name type="scientific">Calycina marina</name>
    <dbReference type="NCBI Taxonomy" id="1763456"/>
    <lineage>
        <taxon>Eukaryota</taxon>
        <taxon>Fungi</taxon>
        <taxon>Dikarya</taxon>
        <taxon>Ascomycota</taxon>
        <taxon>Pezizomycotina</taxon>
        <taxon>Leotiomycetes</taxon>
        <taxon>Helotiales</taxon>
        <taxon>Pezizellaceae</taxon>
        <taxon>Calycina</taxon>
    </lineage>
</organism>
<dbReference type="InterPro" id="IPR012334">
    <property type="entry name" value="Pectin_lyas_fold"/>
</dbReference>
<dbReference type="InterPro" id="IPR024535">
    <property type="entry name" value="RHGA/B-epi-like_pectate_lyase"/>
</dbReference>
<accession>A0A9P7YXP5</accession>
<comment type="caution">
    <text evidence="2">The sequence shown here is derived from an EMBL/GenBank/DDBJ whole genome shotgun (WGS) entry which is preliminary data.</text>
</comment>